<evidence type="ECO:0000256" key="6">
    <source>
        <dbReference type="SAM" id="SignalP"/>
    </source>
</evidence>
<dbReference type="RefSeq" id="WP_340291401.1">
    <property type="nucleotide sequence ID" value="NZ_JBBJUP010000012.1"/>
</dbReference>
<evidence type="ECO:0000256" key="2">
    <source>
        <dbReference type="ARBA" id="ARBA00022723"/>
    </source>
</evidence>
<dbReference type="Proteomes" id="UP001364211">
    <property type="component" value="Unassembled WGS sequence"/>
</dbReference>
<evidence type="ECO:0000256" key="3">
    <source>
        <dbReference type="ARBA" id="ARBA00022729"/>
    </source>
</evidence>
<dbReference type="PANTHER" id="PTHR34820">
    <property type="entry name" value="INNER MEMBRANE PROTEIN YEBZ"/>
    <property type="match status" value="1"/>
</dbReference>
<feature type="signal peptide" evidence="6">
    <location>
        <begin position="1"/>
        <end position="28"/>
    </location>
</feature>
<dbReference type="InterPro" id="IPR032694">
    <property type="entry name" value="CopC/D"/>
</dbReference>
<dbReference type="SUPFAM" id="SSF81296">
    <property type="entry name" value="E set domains"/>
    <property type="match status" value="1"/>
</dbReference>
<dbReference type="PANTHER" id="PTHR34820:SF4">
    <property type="entry name" value="INNER MEMBRANE PROTEIN YEBZ"/>
    <property type="match status" value="1"/>
</dbReference>
<sequence length="188" mass="18189">MSTVLRRIAVVLPAVLVALVAGSAPAWAHTELESSSPAADARVATAPTTVTLTFSEAVPAATARVTVTGPGGTDYAAGPATGDEGTLTVPLRPLGAAGGYTITYRVVSDDGHPVSGTVPFTLTAPGPGAAAATPSAAPATSAAAAATAPATEPTAAEGDGGAPVWPWVVVAVVVIGAGVAFALRRSRA</sequence>
<protein>
    <submittedName>
        <fullName evidence="8">Copper resistance CopC family protein</fullName>
    </submittedName>
</protein>
<dbReference type="EMBL" id="JBBJUP010000012">
    <property type="protein sequence ID" value="MEJ8280352.1"/>
    <property type="molecule type" value="Genomic_DNA"/>
</dbReference>
<dbReference type="Gene3D" id="2.60.40.1220">
    <property type="match status" value="1"/>
</dbReference>
<reference evidence="8 9" key="1">
    <citation type="submission" date="2024-03" db="EMBL/GenBank/DDBJ databases">
        <title>Draft genome sequence of Pseudonocardia sp. DW16-2.</title>
        <authorList>
            <person name="Duangmal K."/>
        </authorList>
    </citation>
    <scope>NUCLEOTIDE SEQUENCE [LARGE SCALE GENOMIC DNA]</scope>
    <source>
        <strain evidence="8 9">DW16-2</strain>
    </source>
</reference>
<dbReference type="InterPro" id="IPR014755">
    <property type="entry name" value="Cu-Rt/internalin_Ig-like"/>
</dbReference>
<keyword evidence="2" id="KW-0479">Metal-binding</keyword>
<evidence type="ECO:0000256" key="1">
    <source>
        <dbReference type="ARBA" id="ARBA00004196"/>
    </source>
</evidence>
<evidence type="ECO:0000256" key="4">
    <source>
        <dbReference type="ARBA" id="ARBA00023008"/>
    </source>
</evidence>
<evidence type="ECO:0000256" key="5">
    <source>
        <dbReference type="SAM" id="Phobius"/>
    </source>
</evidence>
<keyword evidence="5" id="KW-0472">Membrane</keyword>
<dbReference type="InterPro" id="IPR014756">
    <property type="entry name" value="Ig_E-set"/>
</dbReference>
<proteinExistence type="predicted"/>
<comment type="subcellular location">
    <subcellularLocation>
        <location evidence="1">Cell envelope</location>
    </subcellularLocation>
</comment>
<keyword evidence="4" id="KW-0186">Copper</keyword>
<feature type="domain" description="CopC" evidence="7">
    <location>
        <begin position="29"/>
        <end position="122"/>
    </location>
</feature>
<gene>
    <name evidence="8" type="ORF">WJX68_15510</name>
</gene>
<evidence type="ECO:0000313" key="8">
    <source>
        <dbReference type="EMBL" id="MEJ8280352.1"/>
    </source>
</evidence>
<name>A0ABU8T9I0_9PSEU</name>
<evidence type="ECO:0000313" key="9">
    <source>
        <dbReference type="Proteomes" id="UP001364211"/>
    </source>
</evidence>
<organism evidence="8 9">
    <name type="scientific">Pseudonocardia spirodelae</name>
    <dbReference type="NCBI Taxonomy" id="3133431"/>
    <lineage>
        <taxon>Bacteria</taxon>
        <taxon>Bacillati</taxon>
        <taxon>Actinomycetota</taxon>
        <taxon>Actinomycetes</taxon>
        <taxon>Pseudonocardiales</taxon>
        <taxon>Pseudonocardiaceae</taxon>
        <taxon>Pseudonocardia</taxon>
    </lineage>
</organism>
<feature type="chain" id="PRO_5046787943" evidence="6">
    <location>
        <begin position="29"/>
        <end position="188"/>
    </location>
</feature>
<keyword evidence="3 6" id="KW-0732">Signal</keyword>
<dbReference type="Pfam" id="PF04234">
    <property type="entry name" value="CopC"/>
    <property type="match status" value="1"/>
</dbReference>
<dbReference type="InterPro" id="IPR007348">
    <property type="entry name" value="CopC_dom"/>
</dbReference>
<keyword evidence="5" id="KW-1133">Transmembrane helix</keyword>
<evidence type="ECO:0000259" key="7">
    <source>
        <dbReference type="Pfam" id="PF04234"/>
    </source>
</evidence>
<accession>A0ABU8T9I0</accession>
<feature type="transmembrane region" description="Helical" evidence="5">
    <location>
        <begin position="164"/>
        <end position="183"/>
    </location>
</feature>
<comment type="caution">
    <text evidence="8">The sequence shown here is derived from an EMBL/GenBank/DDBJ whole genome shotgun (WGS) entry which is preliminary data.</text>
</comment>
<keyword evidence="5" id="KW-0812">Transmembrane</keyword>
<keyword evidence="9" id="KW-1185">Reference proteome</keyword>